<dbReference type="InterPro" id="IPR052739">
    <property type="entry name" value="FAAH2"/>
</dbReference>
<dbReference type="PANTHER" id="PTHR43372:SF4">
    <property type="entry name" value="FATTY-ACID AMIDE HYDROLASE 2"/>
    <property type="match status" value="1"/>
</dbReference>
<evidence type="ECO:0000256" key="1">
    <source>
        <dbReference type="SAM" id="MobiDB-lite"/>
    </source>
</evidence>
<gene>
    <name evidence="3" type="primary">LOC109464301</name>
</gene>
<sequence length="331" mass="36268">MDCLPADVITKLCTETYLEEEIESAKRLLLDVCKPTERYKKRQGPNKSATNMADILRVLHSMDPSSVPTFVSATLHLPAVDFEHADITVCLRELQVMRQEMKSIRDISVDAVKLHAELASLRREIVELRNQGAVPPPKKATYAEAASDPLKSVPQVTRVPSDAEPCALDTHDKGSATVPKSLRADVSHKPVQRESSGISSRTSRRGSASGGPEEPGSDGFRLVQKRKSRPRAVVGTARSSALSAVKVRPSEIFVTRLEPLTQPKDIEQYLNNTLSRKCVVSCVSLQTRYNSYSSFRVAVESDALPDVLAPSCWPSGVLVRRFHGICPSGPS</sequence>
<dbReference type="GO" id="GO:0012505">
    <property type="term" value="C:endomembrane system"/>
    <property type="evidence" value="ECO:0007669"/>
    <property type="project" value="TreeGrafter"/>
</dbReference>
<organism evidence="2 3">
    <name type="scientific">Branchiostoma belcheri</name>
    <name type="common">Amphioxus</name>
    <dbReference type="NCBI Taxonomy" id="7741"/>
    <lineage>
        <taxon>Eukaryota</taxon>
        <taxon>Metazoa</taxon>
        <taxon>Chordata</taxon>
        <taxon>Cephalochordata</taxon>
        <taxon>Leptocardii</taxon>
        <taxon>Amphioxiformes</taxon>
        <taxon>Branchiostomatidae</taxon>
        <taxon>Branchiostoma</taxon>
    </lineage>
</organism>
<dbReference type="GeneID" id="109464301"/>
<evidence type="ECO:0000313" key="2">
    <source>
        <dbReference type="Proteomes" id="UP000515135"/>
    </source>
</evidence>
<dbReference type="Proteomes" id="UP000515135">
    <property type="component" value="Unplaced"/>
</dbReference>
<dbReference type="KEGG" id="bbel:109464301"/>
<reference evidence="3" key="1">
    <citation type="submission" date="2025-08" db="UniProtKB">
        <authorList>
            <consortium name="RefSeq"/>
        </authorList>
    </citation>
    <scope>IDENTIFICATION</scope>
    <source>
        <tissue evidence="3">Gonad</tissue>
    </source>
</reference>
<feature type="compositionally biased region" description="Basic and acidic residues" evidence="1">
    <location>
        <begin position="182"/>
        <end position="192"/>
    </location>
</feature>
<protein>
    <submittedName>
        <fullName evidence="3">Uncharacterized protein LOC109464301</fullName>
    </submittedName>
</protein>
<dbReference type="PANTHER" id="PTHR43372">
    <property type="entry name" value="FATTY-ACID AMIDE HYDROLASE"/>
    <property type="match status" value="1"/>
</dbReference>
<proteinExistence type="predicted"/>
<name>A0A6P4YDI0_BRABE</name>
<accession>A0A6P4YDI0</accession>
<dbReference type="AlphaFoldDB" id="A0A6P4YDI0"/>
<dbReference type="OrthoDB" id="7362285at2759"/>
<feature type="region of interest" description="Disordered" evidence="1">
    <location>
        <begin position="132"/>
        <end position="220"/>
    </location>
</feature>
<keyword evidence="2" id="KW-1185">Reference proteome</keyword>
<feature type="compositionally biased region" description="Low complexity" evidence="1">
    <location>
        <begin position="193"/>
        <end position="219"/>
    </location>
</feature>
<evidence type="ECO:0000313" key="3">
    <source>
        <dbReference type="RefSeq" id="XP_019616812.1"/>
    </source>
</evidence>
<dbReference type="RefSeq" id="XP_019616812.1">
    <property type="nucleotide sequence ID" value="XM_019761253.1"/>
</dbReference>